<dbReference type="RefSeq" id="WP_212784982.1">
    <property type="nucleotide sequence ID" value="NZ_AP019536.1"/>
</dbReference>
<feature type="compositionally biased region" description="Basic and acidic residues" evidence="1">
    <location>
        <begin position="289"/>
        <end position="308"/>
    </location>
</feature>
<evidence type="ECO:0000256" key="1">
    <source>
        <dbReference type="SAM" id="MobiDB-lite"/>
    </source>
</evidence>
<dbReference type="InterPro" id="IPR006860">
    <property type="entry name" value="FecR"/>
</dbReference>
<sequence length="308" mass="34835">MRNIFVLLVLLLSISNNAHSATLFATVDSLSGKAFVSADAMQWKAVSVGQKIYEGQTITTDDDGEVHLETVDGGIIAIRPDTEFRVDEYKAEGDADDKVFMSLLKGAMRSVTGWIGKYNASGYRVTTPTATIGIRGTDHETTVIDETDGDEAGTYDTVNEGETVLKTKYGESVVTPEKFAFAPRYRAVAPVLLAQRPMFWAKRKLVIEGLIPQRKAQLRDRIKQLRDDRIKQREKMRDKSTGQAQTKKKEHAKEARKEMRAKQRKQAEQRRDVLRKEKSRNATQGVGPEKAERIKREQRPRPEQKNRN</sequence>
<organism evidence="4 5">
    <name type="scientific">Ferrigenium kumadai</name>
    <dbReference type="NCBI Taxonomy" id="1682490"/>
    <lineage>
        <taxon>Bacteria</taxon>
        <taxon>Pseudomonadati</taxon>
        <taxon>Pseudomonadota</taxon>
        <taxon>Betaproteobacteria</taxon>
        <taxon>Nitrosomonadales</taxon>
        <taxon>Gallionellaceae</taxon>
        <taxon>Ferrigenium</taxon>
    </lineage>
</organism>
<dbReference type="AlphaFoldDB" id="A0AAN1VZS7"/>
<feature type="region of interest" description="Disordered" evidence="1">
    <location>
        <begin position="227"/>
        <end position="308"/>
    </location>
</feature>
<feature type="signal peptide" evidence="2">
    <location>
        <begin position="1"/>
        <end position="20"/>
    </location>
</feature>
<evidence type="ECO:0000313" key="5">
    <source>
        <dbReference type="Proteomes" id="UP001319121"/>
    </source>
</evidence>
<accession>A0AAN1VZS7</accession>
<dbReference type="PANTHER" id="PTHR38731:SF1">
    <property type="entry name" value="FECR PROTEIN DOMAIN-CONTAINING PROTEIN"/>
    <property type="match status" value="1"/>
</dbReference>
<protein>
    <recommendedName>
        <fullName evidence="3">FecR protein domain-containing protein</fullName>
    </recommendedName>
</protein>
<proteinExistence type="predicted"/>
<evidence type="ECO:0000256" key="2">
    <source>
        <dbReference type="SAM" id="SignalP"/>
    </source>
</evidence>
<gene>
    <name evidence="4" type="ORF">FGKAn22_14460</name>
</gene>
<dbReference type="Proteomes" id="UP001319121">
    <property type="component" value="Chromosome"/>
</dbReference>
<feature type="compositionally biased region" description="Basic and acidic residues" evidence="1">
    <location>
        <begin position="227"/>
        <end position="240"/>
    </location>
</feature>
<keyword evidence="2" id="KW-0732">Signal</keyword>
<feature type="domain" description="FecR protein" evidence="3">
    <location>
        <begin position="57"/>
        <end position="143"/>
    </location>
</feature>
<feature type="chain" id="PRO_5042936927" description="FecR protein domain-containing protein" evidence="2">
    <location>
        <begin position="21"/>
        <end position="308"/>
    </location>
</feature>
<dbReference type="EMBL" id="AP019536">
    <property type="protein sequence ID" value="BBI99753.1"/>
    <property type="molecule type" value="Genomic_DNA"/>
</dbReference>
<keyword evidence="5" id="KW-1185">Reference proteome</keyword>
<evidence type="ECO:0000313" key="4">
    <source>
        <dbReference type="EMBL" id="BBI99753.1"/>
    </source>
</evidence>
<dbReference type="KEGG" id="fku:FGKAn22_14460"/>
<reference evidence="4 5" key="1">
    <citation type="submission" date="2019-03" db="EMBL/GenBank/DDBJ databases">
        <title>Complete genome sequence of Ferrigenium kumadai strain An22, a microaerophilic iron-oxidizing bacterium isolated from a paddy field soil.</title>
        <authorList>
            <person name="Watanabe T."/>
            <person name="Asakawa S."/>
        </authorList>
    </citation>
    <scope>NUCLEOTIDE SEQUENCE [LARGE SCALE GENOMIC DNA]</scope>
    <source>
        <strain evidence="4 5">An22</strain>
    </source>
</reference>
<name>A0AAN1VZS7_9PROT</name>
<dbReference type="Pfam" id="PF04773">
    <property type="entry name" value="FecR"/>
    <property type="match status" value="1"/>
</dbReference>
<dbReference type="PANTHER" id="PTHR38731">
    <property type="entry name" value="LIPL45-RELATED LIPOPROTEIN-RELATED"/>
    <property type="match status" value="1"/>
</dbReference>
<feature type="compositionally biased region" description="Basic and acidic residues" evidence="1">
    <location>
        <begin position="251"/>
        <end position="280"/>
    </location>
</feature>
<evidence type="ECO:0000259" key="3">
    <source>
        <dbReference type="Pfam" id="PF04773"/>
    </source>
</evidence>